<proteinExistence type="predicted"/>
<reference evidence="2 3" key="1">
    <citation type="journal article" date="2013" name="Mar. Genomics">
        <title>Expression of sulfatases in Rhodopirellula baltica and the diversity of sulfatases in the genus Rhodopirellula.</title>
        <authorList>
            <person name="Wegner C.E."/>
            <person name="Richter-Heitmann T."/>
            <person name="Klindworth A."/>
            <person name="Klockow C."/>
            <person name="Richter M."/>
            <person name="Achstetter T."/>
            <person name="Glockner F.O."/>
            <person name="Harder J."/>
        </authorList>
    </citation>
    <scope>NUCLEOTIDE SEQUENCE [LARGE SCALE GENOMIC DNA]</scope>
    <source>
        <strain evidence="2 3">SM41</strain>
    </source>
</reference>
<evidence type="ECO:0000313" key="3">
    <source>
        <dbReference type="Proteomes" id="UP000011885"/>
    </source>
</evidence>
<dbReference type="AlphaFoldDB" id="M5UFP1"/>
<evidence type="ECO:0000256" key="1">
    <source>
        <dbReference type="SAM" id="MobiDB-lite"/>
    </source>
</evidence>
<gene>
    <name evidence="2" type="ORF">RSSM_01925</name>
</gene>
<feature type="region of interest" description="Disordered" evidence="1">
    <location>
        <begin position="1"/>
        <end position="27"/>
    </location>
</feature>
<evidence type="ECO:0000313" key="2">
    <source>
        <dbReference type="EMBL" id="EMI56666.1"/>
    </source>
</evidence>
<dbReference type="PATRIC" id="fig|1263870.3.peg.2056"/>
<dbReference type="Proteomes" id="UP000011885">
    <property type="component" value="Unassembled WGS sequence"/>
</dbReference>
<accession>M5UFP1</accession>
<organism evidence="2 3">
    <name type="scientific">Rhodopirellula sallentina SM41</name>
    <dbReference type="NCBI Taxonomy" id="1263870"/>
    <lineage>
        <taxon>Bacteria</taxon>
        <taxon>Pseudomonadati</taxon>
        <taxon>Planctomycetota</taxon>
        <taxon>Planctomycetia</taxon>
        <taxon>Pirellulales</taxon>
        <taxon>Pirellulaceae</taxon>
        <taxon>Rhodopirellula</taxon>
    </lineage>
</organism>
<comment type="caution">
    <text evidence="2">The sequence shown here is derived from an EMBL/GenBank/DDBJ whole genome shotgun (WGS) entry which is preliminary data.</text>
</comment>
<protein>
    <submittedName>
        <fullName evidence="2">Uncharacterized protein</fullName>
    </submittedName>
</protein>
<keyword evidence="3" id="KW-1185">Reference proteome</keyword>
<sequence length="41" mass="4493">MGKELILATHPIKHHANRKPSGALADPQDLPLILCSTRVIH</sequence>
<name>M5UFP1_9BACT</name>
<dbReference type="EMBL" id="ANOH01000135">
    <property type="protein sequence ID" value="EMI56666.1"/>
    <property type="molecule type" value="Genomic_DNA"/>
</dbReference>